<reference evidence="3" key="2">
    <citation type="submission" date="2020-02" db="EMBL/GenBank/DDBJ databases">
        <authorList>
            <consortium name="NCBI Pathogen Detection Project"/>
        </authorList>
    </citation>
    <scope>NUCLEOTIDE SEQUENCE</scope>
    <source>
        <strain evidence="3">MA.CK_00/00009888</strain>
    </source>
</reference>
<reference evidence="3" key="1">
    <citation type="journal article" date="2018" name="Genome Biol.">
        <title>SKESA: strategic k-mer extension for scrupulous assemblies.</title>
        <authorList>
            <person name="Souvorov A."/>
            <person name="Agarwala R."/>
            <person name="Lipman D.J."/>
        </authorList>
    </citation>
    <scope>NUCLEOTIDE SEQUENCE</scope>
    <source>
        <strain evidence="3">MA.CK_00/00009888</strain>
    </source>
</reference>
<dbReference type="SUPFAM" id="SSF49265">
    <property type="entry name" value="Fibronectin type III"/>
    <property type="match status" value="1"/>
</dbReference>
<evidence type="ECO:0000256" key="1">
    <source>
        <dbReference type="SAM" id="MobiDB-lite"/>
    </source>
</evidence>
<sequence>MSGEKLMGKGGGKQHTPYEQPDNLKSHQKLSIIDLLSEGPIEGPVNGLQGVLLNDTPVNDSNGKSSVNGLTVQWVDGTQQQCVLEGFEDSASEVPVGVEVKKDAPVTRTITSENIDRLRMTFGVYALEQTNPKKGDRTETSVQFLLQVKRNGAWSTEYNVTLNGKTTSETTKSLVIKNLPPRPFDVRMLRLTDDSTTDTVQNRTFWASYTEIIDSRQRYPNSAVVGMTFDSSQYGSQVPRRNFLIKGRIVQVPSNYDPATRKYDGVWDGTFKPAWTDNPAWVLWDILTHPRYGMGRQLGVDDVDKWMLYAMAQYADSPVADGQGGTEPRMTFNGWLSEQRRVYDVLTDICSTLRCMPVYNGRRMTFVQDRPADKVWTYTNGNVVRPVSGDCFTYTFSPKKSRYNVAQVRFTDPANGWKTSTEYVSDDAAVARDGEVVAKVEAFGCTSRGQARRLGKYILATAQLERQTVAFSVAAEGLRHIPGDIFQIEDNDYAGASVGGRLLQVLPDDKMVVLDRSVELPGGESFLCLTGADGSQVRGSIFSQPQPDRLVLDKRPEGVVEGDIWGLVLPKLAPRLFRCVSIKDKGDGTYDISAVQHVPEKESIVDNGATYAPAPDTRYGGDLPPVEHLVLEAVPDSDAIQVRAHWSVPRVVCGLRFSLKLCRGERVVSNATTEDTAYRFGGLVPGHYTLTVCPVNQAGQRGAPVDTVFSIELPAIPDRVDVTPGNFSVMLHPVSLKVTSLGTQYEFYKGKDEAEATAMTRYLGRATYLNDADCKPDTDYWYAVRTVNVTGKSPPLIVKAHTTLDPNDILDLVGDGIGDLDWVKDLKKQVKNNTAGIVLLNDKAALVVNKDGRISGITVDSSGKKSVVDILADYFCVSDPDTLERRFYYDADRRILVLQGELQLLDGTTISGADDVKNGSGGVFRLQTKDGIFPTDGNAATSLFKSSFGLSPGKDTVFTVYAIDAVGKITHVESRMYDGSDWIVPKLLVDGDIIAMGTIKGDRIVAGAELSAPVIHAGTITSSGNPPAFSLTPDGKLTAKNADISGNINAIGGHFSHVTIDNSCDIQGTLRAEHIVGDIVKAAGGTFPVIRNDYVSGMLTVTINDDQSFDRQIIVPPLVFAAGGDAQNMQVASGQITSPTKGASSFSRCHLRVTHNGQEIYNVTVTGNGVGVFSTVLDMPSGRGDAVLQFTVDSSHSNGYTPFTSISNLIVMAVRKVAAGISIR</sequence>
<dbReference type="InterPro" id="IPR032876">
    <property type="entry name" value="J_dom"/>
</dbReference>
<dbReference type="InterPro" id="IPR057549">
    <property type="entry name" value="PB4_spike"/>
</dbReference>
<comment type="caution">
    <text evidence="3">The sequence shown here is derived from an EMBL/GenBank/DDBJ whole genome shotgun (WGS) entry which is preliminary data.</text>
</comment>
<dbReference type="PANTHER" id="PTHR36251">
    <property type="entry name" value="FELS-1 PROPHAGE HOST SPECIFICITY PROTEIN-RELATED"/>
    <property type="match status" value="1"/>
</dbReference>
<proteinExistence type="predicted"/>
<dbReference type="Pfam" id="PF24489">
    <property type="entry name" value="Ig_J_second"/>
    <property type="match status" value="1"/>
</dbReference>
<protein>
    <submittedName>
        <fullName evidence="3">Host specificity protein J</fullName>
    </submittedName>
</protein>
<dbReference type="CDD" id="cd00063">
    <property type="entry name" value="FN3"/>
    <property type="match status" value="1"/>
</dbReference>
<accession>A0A759LHS4</accession>
<name>A0A759LHS4_SALER</name>
<dbReference type="InterPro" id="IPR055385">
    <property type="entry name" value="GpJ_HDII-ins2"/>
</dbReference>
<dbReference type="InterPro" id="IPR021034">
    <property type="entry name" value="GpJ_C"/>
</dbReference>
<dbReference type="InterPro" id="IPR003961">
    <property type="entry name" value="FN3_dom"/>
</dbReference>
<dbReference type="Pfam" id="PF24421">
    <property type="entry name" value="Ig_J"/>
    <property type="match status" value="1"/>
</dbReference>
<dbReference type="PANTHER" id="PTHR36251:SF2">
    <property type="entry name" value="GIFSY-2 PROPHAGE HOST SPECIFICITY PROTEIN J, PHAGE LAMBDA"/>
    <property type="match status" value="1"/>
</dbReference>
<feature type="domain" description="Fibronectin type-III" evidence="2">
    <location>
        <begin position="713"/>
        <end position="806"/>
    </location>
</feature>
<dbReference type="Pfam" id="PF24168">
    <property type="entry name" value="PB4_spike"/>
    <property type="match status" value="1"/>
</dbReference>
<organism evidence="3">
    <name type="scientific">Salmonella enterica</name>
    <name type="common">Salmonella choleraesuis</name>
    <dbReference type="NCBI Taxonomy" id="28901"/>
    <lineage>
        <taxon>Bacteria</taxon>
        <taxon>Pseudomonadati</taxon>
        <taxon>Pseudomonadota</taxon>
        <taxon>Gammaproteobacteria</taxon>
        <taxon>Enterobacterales</taxon>
        <taxon>Enterobacteriaceae</taxon>
        <taxon>Salmonella</taxon>
    </lineage>
</organism>
<dbReference type="InterPro" id="IPR053171">
    <property type="entry name" value="Viral_Tip_Attach_Protein"/>
</dbReference>
<dbReference type="InterPro" id="IPR057587">
    <property type="entry name" value="GpJ_Ig_second"/>
</dbReference>
<evidence type="ECO:0000313" key="3">
    <source>
        <dbReference type="EMBL" id="HAG1942147.1"/>
    </source>
</evidence>
<dbReference type="Pfam" id="PF24801">
    <property type="entry name" value="FNIII-A_GpJ"/>
    <property type="match status" value="1"/>
</dbReference>
<gene>
    <name evidence="3" type="ORF">G8V98_003053</name>
</gene>
<feature type="region of interest" description="Disordered" evidence="1">
    <location>
        <begin position="1"/>
        <end position="24"/>
    </location>
</feature>
<dbReference type="EMBL" id="DAAXOU010000012">
    <property type="protein sequence ID" value="HAG1942147.1"/>
    <property type="molecule type" value="Genomic_DNA"/>
</dbReference>
<dbReference type="InterPro" id="IPR055383">
    <property type="entry name" value="FN3-1_GpJ"/>
</dbReference>
<dbReference type="InterPro" id="IPR036116">
    <property type="entry name" value="FN3_sf"/>
</dbReference>
<dbReference type="PROSITE" id="PS50853">
    <property type="entry name" value="FN3"/>
    <property type="match status" value="1"/>
</dbReference>
<dbReference type="Pfam" id="PF13550">
    <property type="entry name" value="Phage-tail_3"/>
    <property type="match status" value="1"/>
</dbReference>
<dbReference type="AlphaFoldDB" id="A0A759LHS4"/>
<dbReference type="Pfam" id="PF12421">
    <property type="entry name" value="Ig_GpJ_C"/>
    <property type="match status" value="1"/>
</dbReference>
<evidence type="ECO:0000259" key="2">
    <source>
        <dbReference type="PROSITE" id="PS50853"/>
    </source>
</evidence>